<protein>
    <recommendedName>
        <fullName evidence="3">YARHG domain-containing protein</fullName>
    </recommendedName>
</protein>
<reference evidence="1" key="1">
    <citation type="submission" date="2022-10" db="EMBL/GenBank/DDBJ databases">
        <title>Chryseobacterium babae sp. nov. isolated from the gut of the beetle Oryctes rhinoceros, and Chryseobacterium kimseyorum sp. nov., isolated from a stick insect rearing cage.</title>
        <authorList>
            <person name="Shelomi M."/>
            <person name="Han C.-J."/>
            <person name="Chen W.-M."/>
            <person name="Chen H.-K."/>
            <person name="Liaw S.-J."/>
            <person name="Muhle E."/>
            <person name="Clermont D."/>
        </authorList>
    </citation>
    <scope>NUCLEOTIDE SEQUENCE</scope>
    <source>
        <strain evidence="1">09-1422</strain>
    </source>
</reference>
<gene>
    <name evidence="1" type="ORF">OMO38_03735</name>
</gene>
<sequence>MKNTLSFIILFTVAINIFNAQGSNSYSKVVNNAERAITNKENAKALSHYEELKKEKYIFSREIYNALICANKAKRWEEVNYWGKLFLEKGASLRFFNQRKFDEYRGTLFFEKLKRLQIKNSVNQQLIKSLDSLTRTDQNLFVKLKQDPNTKVYNLTEEIDKKLFFLEKKYGKISEENTGINLRNDTIYSSRPSFVVLYRHSYQSHLPNSYFNVKSKNNELERILYYNSMDYNLMPIIEHKNILYYLKEDFLQLEYKNDFINFLEITRKAYRNKDFSDYSFYYPIARIDSFANDESAHNFEKMLKEFYVE</sequence>
<organism evidence="1 2">
    <name type="scientific">Chryseobacterium kimseyorum</name>
    <dbReference type="NCBI Taxonomy" id="2984028"/>
    <lineage>
        <taxon>Bacteria</taxon>
        <taxon>Pseudomonadati</taxon>
        <taxon>Bacteroidota</taxon>
        <taxon>Flavobacteriia</taxon>
        <taxon>Flavobacteriales</taxon>
        <taxon>Weeksellaceae</taxon>
        <taxon>Chryseobacterium group</taxon>
        <taxon>Chryseobacterium</taxon>
    </lineage>
</organism>
<dbReference type="EMBL" id="JAPDHW010000002">
    <property type="protein sequence ID" value="MCW3167631.1"/>
    <property type="molecule type" value="Genomic_DNA"/>
</dbReference>
<evidence type="ECO:0000313" key="1">
    <source>
        <dbReference type="EMBL" id="MCW3167631.1"/>
    </source>
</evidence>
<proteinExistence type="predicted"/>
<comment type="caution">
    <text evidence="1">The sequence shown here is derived from an EMBL/GenBank/DDBJ whole genome shotgun (WGS) entry which is preliminary data.</text>
</comment>
<evidence type="ECO:0000313" key="2">
    <source>
        <dbReference type="Proteomes" id="UP001163731"/>
    </source>
</evidence>
<name>A0ABT3HV10_9FLAO</name>
<keyword evidence="2" id="KW-1185">Reference proteome</keyword>
<dbReference type="RefSeq" id="WP_264748880.1">
    <property type="nucleotide sequence ID" value="NZ_JAPDHW010000002.1"/>
</dbReference>
<accession>A0ABT3HV10</accession>
<evidence type="ECO:0008006" key="3">
    <source>
        <dbReference type="Google" id="ProtNLM"/>
    </source>
</evidence>
<dbReference type="Proteomes" id="UP001163731">
    <property type="component" value="Unassembled WGS sequence"/>
</dbReference>